<proteinExistence type="predicted"/>
<accession>A0ABP6T0Q8</accession>
<sequence length="124" mass="13651">MLRKCHFVALLARASAYFYTTHICPQLFLEGEVRELAIDVAGADGQRLPALANLTLIRDESESPTRIQMVVFPVERRRRHERHLVAGRQALAQRLAERMPDGPQSNSAAGLLIPSAGSDTTAST</sequence>
<protein>
    <submittedName>
        <fullName evidence="2">Uncharacterized protein</fullName>
    </submittedName>
</protein>
<feature type="region of interest" description="Disordered" evidence="1">
    <location>
        <begin position="97"/>
        <end position="124"/>
    </location>
</feature>
<evidence type="ECO:0000256" key="1">
    <source>
        <dbReference type="SAM" id="MobiDB-lite"/>
    </source>
</evidence>
<evidence type="ECO:0000313" key="2">
    <source>
        <dbReference type="EMBL" id="GAA3389063.1"/>
    </source>
</evidence>
<name>A0ABP6T0Q8_9ACTN</name>
<organism evidence="2 3">
    <name type="scientific">Cryptosporangium minutisporangium</name>
    <dbReference type="NCBI Taxonomy" id="113569"/>
    <lineage>
        <taxon>Bacteria</taxon>
        <taxon>Bacillati</taxon>
        <taxon>Actinomycetota</taxon>
        <taxon>Actinomycetes</taxon>
        <taxon>Cryptosporangiales</taxon>
        <taxon>Cryptosporangiaceae</taxon>
        <taxon>Cryptosporangium</taxon>
    </lineage>
</organism>
<gene>
    <name evidence="2" type="ORF">GCM10020369_37760</name>
</gene>
<dbReference type="Proteomes" id="UP001501676">
    <property type="component" value="Unassembled WGS sequence"/>
</dbReference>
<keyword evidence="3" id="KW-1185">Reference proteome</keyword>
<reference evidence="3" key="1">
    <citation type="journal article" date="2019" name="Int. J. Syst. Evol. Microbiol.">
        <title>The Global Catalogue of Microorganisms (GCM) 10K type strain sequencing project: providing services to taxonomists for standard genome sequencing and annotation.</title>
        <authorList>
            <consortium name="The Broad Institute Genomics Platform"/>
            <consortium name="The Broad Institute Genome Sequencing Center for Infectious Disease"/>
            <person name="Wu L."/>
            <person name="Ma J."/>
        </authorList>
    </citation>
    <scope>NUCLEOTIDE SEQUENCE [LARGE SCALE GENOMIC DNA]</scope>
    <source>
        <strain evidence="3">JCM 9458</strain>
    </source>
</reference>
<dbReference type="EMBL" id="BAAAYN010000023">
    <property type="protein sequence ID" value="GAA3389063.1"/>
    <property type="molecule type" value="Genomic_DNA"/>
</dbReference>
<evidence type="ECO:0000313" key="3">
    <source>
        <dbReference type="Proteomes" id="UP001501676"/>
    </source>
</evidence>
<comment type="caution">
    <text evidence="2">The sequence shown here is derived from an EMBL/GenBank/DDBJ whole genome shotgun (WGS) entry which is preliminary data.</text>
</comment>